<evidence type="ECO:0000256" key="1">
    <source>
        <dbReference type="SAM" id="MobiDB-lite"/>
    </source>
</evidence>
<dbReference type="AlphaFoldDB" id="A0A8T2V0Z6"/>
<dbReference type="PANTHER" id="PTHR36759:SF1">
    <property type="entry name" value="DYNEIN BETA CHAIN, CILIARY PROTEIN"/>
    <property type="match status" value="1"/>
</dbReference>
<dbReference type="OrthoDB" id="1609931at2759"/>
<name>A0A8T2V0Z6_CERRI</name>
<dbReference type="Proteomes" id="UP000825935">
    <property type="component" value="Chromosome 4"/>
</dbReference>
<organism evidence="2 3">
    <name type="scientific">Ceratopteris richardii</name>
    <name type="common">Triangle waterfern</name>
    <dbReference type="NCBI Taxonomy" id="49495"/>
    <lineage>
        <taxon>Eukaryota</taxon>
        <taxon>Viridiplantae</taxon>
        <taxon>Streptophyta</taxon>
        <taxon>Embryophyta</taxon>
        <taxon>Tracheophyta</taxon>
        <taxon>Polypodiopsida</taxon>
        <taxon>Polypodiidae</taxon>
        <taxon>Polypodiales</taxon>
        <taxon>Pteridineae</taxon>
        <taxon>Pteridaceae</taxon>
        <taxon>Parkerioideae</taxon>
        <taxon>Ceratopteris</taxon>
    </lineage>
</organism>
<accession>A0A8T2V0Z6</accession>
<evidence type="ECO:0000313" key="3">
    <source>
        <dbReference type="Proteomes" id="UP000825935"/>
    </source>
</evidence>
<feature type="region of interest" description="Disordered" evidence="1">
    <location>
        <begin position="1"/>
        <end position="66"/>
    </location>
</feature>
<evidence type="ECO:0000313" key="2">
    <source>
        <dbReference type="EMBL" id="KAH7439876.1"/>
    </source>
</evidence>
<protein>
    <submittedName>
        <fullName evidence="2">Uncharacterized protein</fullName>
    </submittedName>
</protein>
<feature type="compositionally biased region" description="Basic and acidic residues" evidence="1">
    <location>
        <begin position="26"/>
        <end position="35"/>
    </location>
</feature>
<dbReference type="OMA" id="VSHVHEI"/>
<comment type="caution">
    <text evidence="2">The sequence shown here is derived from an EMBL/GenBank/DDBJ whole genome shotgun (WGS) entry which is preliminary data.</text>
</comment>
<dbReference type="PANTHER" id="PTHR36759">
    <property type="entry name" value="DYNEIN BETA CHAIN, CILIARY PROTEIN"/>
    <property type="match status" value="1"/>
</dbReference>
<sequence length="183" mass="20473">MGQALRKLGSARSSRIAPSKAPHAPAESRFEDPRLKGHLTGDVNPDRPVTPDPSVIPDQDREWDRSDPVYSTMVKKLAANVVTKKVHEVSDQEQTYARRPLPKIRNTRSTSFDEESAVPPGKLNLGQIREVFRSYQGLILGEKPMSVEELAGKYKVDVVLLKKVLQLHAIPDKHEDFKSAKSE</sequence>
<reference evidence="2" key="1">
    <citation type="submission" date="2021-08" db="EMBL/GenBank/DDBJ databases">
        <title>WGS assembly of Ceratopteris richardii.</title>
        <authorList>
            <person name="Marchant D.B."/>
            <person name="Chen G."/>
            <person name="Jenkins J."/>
            <person name="Shu S."/>
            <person name="Leebens-Mack J."/>
            <person name="Grimwood J."/>
            <person name="Schmutz J."/>
            <person name="Soltis P."/>
            <person name="Soltis D."/>
            <person name="Chen Z.-H."/>
        </authorList>
    </citation>
    <scope>NUCLEOTIDE SEQUENCE</scope>
    <source>
        <strain evidence="2">Whitten #5841</strain>
        <tissue evidence="2">Leaf</tissue>
    </source>
</reference>
<proteinExistence type="predicted"/>
<gene>
    <name evidence="2" type="ORF">KP509_04G079800</name>
</gene>
<keyword evidence="3" id="KW-1185">Reference proteome</keyword>
<dbReference type="EMBL" id="CM035409">
    <property type="protein sequence ID" value="KAH7439876.1"/>
    <property type="molecule type" value="Genomic_DNA"/>
</dbReference>